<dbReference type="InterPro" id="IPR036259">
    <property type="entry name" value="MFS_trans_sf"/>
</dbReference>
<gene>
    <name evidence="8" type="ORF">ADL28_03950</name>
</gene>
<evidence type="ECO:0000259" key="7">
    <source>
        <dbReference type="PROSITE" id="PS50850"/>
    </source>
</evidence>
<dbReference type="GO" id="GO:0046943">
    <property type="term" value="F:carboxylic acid transmembrane transporter activity"/>
    <property type="evidence" value="ECO:0007669"/>
    <property type="project" value="TreeGrafter"/>
</dbReference>
<feature type="transmembrane region" description="Helical" evidence="6">
    <location>
        <begin position="357"/>
        <end position="381"/>
    </location>
</feature>
<feature type="transmembrane region" description="Helical" evidence="6">
    <location>
        <begin position="322"/>
        <end position="345"/>
    </location>
</feature>
<dbReference type="InterPro" id="IPR011701">
    <property type="entry name" value="MFS"/>
</dbReference>
<feature type="transmembrane region" description="Helical" evidence="6">
    <location>
        <begin position="229"/>
        <end position="251"/>
    </location>
</feature>
<evidence type="ECO:0000256" key="4">
    <source>
        <dbReference type="ARBA" id="ARBA00023136"/>
    </source>
</evidence>
<proteinExistence type="predicted"/>
<evidence type="ECO:0000256" key="6">
    <source>
        <dbReference type="SAM" id="Phobius"/>
    </source>
</evidence>
<feature type="transmembrane region" description="Helical" evidence="6">
    <location>
        <begin position="182"/>
        <end position="200"/>
    </location>
</feature>
<feature type="transmembrane region" description="Helical" evidence="6">
    <location>
        <begin position="271"/>
        <end position="291"/>
    </location>
</feature>
<feature type="transmembrane region" description="Helical" evidence="6">
    <location>
        <begin position="149"/>
        <end position="170"/>
    </location>
</feature>
<feature type="transmembrane region" description="Helical" evidence="6">
    <location>
        <begin position="118"/>
        <end position="142"/>
    </location>
</feature>
<feature type="compositionally biased region" description="Basic and acidic residues" evidence="5">
    <location>
        <begin position="423"/>
        <end position="433"/>
    </location>
</feature>
<feature type="transmembrane region" description="Helical" evidence="6">
    <location>
        <begin position="21"/>
        <end position="43"/>
    </location>
</feature>
<feature type="transmembrane region" description="Helical" evidence="6">
    <location>
        <begin position="55"/>
        <end position="80"/>
    </location>
</feature>
<reference evidence="9" key="1">
    <citation type="submission" date="2015-10" db="EMBL/GenBank/DDBJ databases">
        <authorList>
            <person name="Ju K.-S."/>
            <person name="Doroghazi J.R."/>
            <person name="Metcalf W.W."/>
        </authorList>
    </citation>
    <scope>NUCLEOTIDE SEQUENCE [LARGE SCALE GENOMIC DNA]</scope>
    <source>
        <strain evidence="9">NRRL F-8817</strain>
    </source>
</reference>
<keyword evidence="4 6" id="KW-0472">Membrane</keyword>
<evidence type="ECO:0000313" key="9">
    <source>
        <dbReference type="Proteomes" id="UP000053413"/>
    </source>
</evidence>
<feature type="transmembrane region" description="Helical" evidence="6">
    <location>
        <begin position="92"/>
        <end position="112"/>
    </location>
</feature>
<dbReference type="PROSITE" id="PS00217">
    <property type="entry name" value="SUGAR_TRANSPORT_2"/>
    <property type="match status" value="1"/>
</dbReference>
<feature type="transmembrane region" description="Helical" evidence="6">
    <location>
        <begin position="387"/>
        <end position="407"/>
    </location>
</feature>
<name>A0A0X3XBV6_STRVO</name>
<comment type="subcellular location">
    <subcellularLocation>
        <location evidence="1">Cell membrane</location>
        <topology evidence="1">Multi-pass membrane protein</topology>
    </subcellularLocation>
</comment>
<dbReference type="SUPFAM" id="SSF103473">
    <property type="entry name" value="MFS general substrate transporter"/>
    <property type="match status" value="1"/>
</dbReference>
<dbReference type="PROSITE" id="PS50850">
    <property type="entry name" value="MFS"/>
    <property type="match status" value="1"/>
</dbReference>
<keyword evidence="3 6" id="KW-1133">Transmembrane helix</keyword>
<dbReference type="Proteomes" id="UP000053413">
    <property type="component" value="Unassembled WGS sequence"/>
</dbReference>
<dbReference type="GO" id="GO:0005886">
    <property type="term" value="C:plasma membrane"/>
    <property type="evidence" value="ECO:0007669"/>
    <property type="project" value="UniProtKB-SubCell"/>
</dbReference>
<protein>
    <submittedName>
        <fullName evidence="8">Benzoate transporter</fullName>
    </submittedName>
</protein>
<feature type="domain" description="Major facilitator superfamily (MFS) profile" evidence="7">
    <location>
        <begin position="24"/>
        <end position="412"/>
    </location>
</feature>
<evidence type="ECO:0000256" key="2">
    <source>
        <dbReference type="ARBA" id="ARBA00022692"/>
    </source>
</evidence>
<evidence type="ECO:0000313" key="8">
    <source>
        <dbReference type="EMBL" id="KUL66480.1"/>
    </source>
</evidence>
<feature type="region of interest" description="Disordered" evidence="5">
    <location>
        <begin position="1"/>
        <end position="21"/>
    </location>
</feature>
<organism evidence="8 9">
    <name type="scientific">Streptomyces violaceusniger</name>
    <dbReference type="NCBI Taxonomy" id="68280"/>
    <lineage>
        <taxon>Bacteria</taxon>
        <taxon>Bacillati</taxon>
        <taxon>Actinomycetota</taxon>
        <taxon>Actinomycetes</taxon>
        <taxon>Kitasatosporales</taxon>
        <taxon>Streptomycetaceae</taxon>
        <taxon>Streptomyces</taxon>
        <taxon>Streptomyces violaceusniger group</taxon>
    </lineage>
</organism>
<feature type="transmembrane region" description="Helical" evidence="6">
    <location>
        <begin position="298"/>
        <end position="316"/>
    </location>
</feature>
<keyword evidence="2 6" id="KW-0812">Transmembrane</keyword>
<dbReference type="OrthoDB" id="9787026at2"/>
<dbReference type="AlphaFoldDB" id="A0A0X3XBV6"/>
<dbReference type="EMBL" id="LLZJ01000017">
    <property type="protein sequence ID" value="KUL66480.1"/>
    <property type="molecule type" value="Genomic_DNA"/>
</dbReference>
<dbReference type="Gene3D" id="1.20.1250.20">
    <property type="entry name" value="MFS general substrate transporter like domains"/>
    <property type="match status" value="2"/>
</dbReference>
<dbReference type="InterPro" id="IPR020846">
    <property type="entry name" value="MFS_dom"/>
</dbReference>
<sequence length="433" mass="44332">MSTPAFARRGGRSSPGPSSPAGTALAVGLAVMTLEGFDLVAFGATTPLLLDYRPWHLSVALVGLLGSLTPIGMLVGSLLVGQFTDRFGRRRTTLISIGAVSAGMFACAVAPVPSQFGAGRFVVGLGVGAIYPAMGPLIFELAPAGRKNLFSGIVQCGTAVGGSFAALVANTVLTGHSFHLEYLVGGIAGLLLLPVAFAWLPESTEYHRAVGASAPVPDRRGVWLVLKPPYLGTTAMFCAMAALSFLLIFGVNTWLPQLMQTADYPLQDSQTFLILLNLGATVGGLAMSLLADRAGSRGPITACFLLGAVAIVTMSTRLPLPALYAIVIVGGCGAVGVQGLINVYISRSYPVTARASAVGVALGVGRIGAIAGPTLGGWILAAGLQPRWNFILFAVPAVLGAALTLAAGGRTPRNQGRPAPSPRAKEPTAGHPQ</sequence>
<dbReference type="PANTHER" id="PTHR23508:SF10">
    <property type="entry name" value="CARBOXYLIC ACID TRANSPORTER PROTEIN HOMOLOG"/>
    <property type="match status" value="1"/>
</dbReference>
<feature type="region of interest" description="Disordered" evidence="5">
    <location>
        <begin position="409"/>
        <end position="433"/>
    </location>
</feature>
<evidence type="ECO:0000256" key="3">
    <source>
        <dbReference type="ARBA" id="ARBA00022989"/>
    </source>
</evidence>
<accession>A0A0X3XBV6</accession>
<evidence type="ECO:0000256" key="1">
    <source>
        <dbReference type="ARBA" id="ARBA00004651"/>
    </source>
</evidence>
<comment type="caution">
    <text evidence="8">The sequence shown here is derived from an EMBL/GenBank/DDBJ whole genome shotgun (WGS) entry which is preliminary data.</text>
</comment>
<dbReference type="Pfam" id="PF07690">
    <property type="entry name" value="MFS_1"/>
    <property type="match status" value="1"/>
</dbReference>
<dbReference type="PANTHER" id="PTHR23508">
    <property type="entry name" value="CARBOXYLIC ACID TRANSPORTER PROTEIN HOMOLOG"/>
    <property type="match status" value="1"/>
</dbReference>
<evidence type="ECO:0000256" key="5">
    <source>
        <dbReference type="SAM" id="MobiDB-lite"/>
    </source>
</evidence>
<dbReference type="InterPro" id="IPR005829">
    <property type="entry name" value="Sugar_transporter_CS"/>
</dbReference>